<dbReference type="PANTHER" id="PTHR33966:SF1">
    <property type="entry name" value="PROTEIN ODR-4 HOMOLOG"/>
    <property type="match status" value="1"/>
</dbReference>
<evidence type="ECO:0000256" key="1">
    <source>
        <dbReference type="ARBA" id="ARBA00003891"/>
    </source>
</evidence>
<evidence type="ECO:0000313" key="11">
    <source>
        <dbReference type="Proteomes" id="UP001181693"/>
    </source>
</evidence>
<dbReference type="Pfam" id="PF14778">
    <property type="entry name" value="ODR4-like"/>
    <property type="match status" value="1"/>
</dbReference>
<dbReference type="Proteomes" id="UP001181693">
    <property type="component" value="Unassembled WGS sequence"/>
</dbReference>
<comment type="subcellular location">
    <subcellularLocation>
        <location evidence="2">Membrane</location>
    </subcellularLocation>
</comment>
<evidence type="ECO:0000256" key="6">
    <source>
        <dbReference type="ARBA" id="ARBA00022989"/>
    </source>
</evidence>
<keyword evidence="6 9" id="KW-1133">Transmembrane helix</keyword>
<evidence type="ECO:0000256" key="5">
    <source>
        <dbReference type="ARBA" id="ARBA00022692"/>
    </source>
</evidence>
<feature type="transmembrane region" description="Helical" evidence="9">
    <location>
        <begin position="438"/>
        <end position="456"/>
    </location>
</feature>
<evidence type="ECO:0000256" key="7">
    <source>
        <dbReference type="ARBA" id="ARBA00023136"/>
    </source>
</evidence>
<dbReference type="AlphaFoldDB" id="A0AAV2ZU85"/>
<dbReference type="GO" id="GO:0016020">
    <property type="term" value="C:membrane"/>
    <property type="evidence" value="ECO:0007669"/>
    <property type="project" value="UniProtKB-SubCell"/>
</dbReference>
<evidence type="ECO:0000256" key="8">
    <source>
        <dbReference type="SAM" id="MobiDB-lite"/>
    </source>
</evidence>
<keyword evidence="5 9" id="KW-0812">Transmembrane</keyword>
<feature type="region of interest" description="Disordered" evidence="8">
    <location>
        <begin position="406"/>
        <end position="428"/>
    </location>
</feature>
<protein>
    <recommendedName>
        <fullName evidence="4">Protein odr-4 homolog</fullName>
    </recommendedName>
</protein>
<comment type="function">
    <text evidence="1">May play a role in the trafficking of a subset of G-protein coupled receptors.</text>
</comment>
<dbReference type="InterPro" id="IPR029454">
    <property type="entry name" value="ODR-4-like"/>
</dbReference>
<evidence type="ECO:0000313" key="10">
    <source>
        <dbReference type="EMBL" id="DBA17743.1"/>
    </source>
</evidence>
<comment type="similarity">
    <text evidence="3">Belongs to the ODR-4 family.</text>
</comment>
<feature type="compositionally biased region" description="Basic and acidic residues" evidence="8">
    <location>
        <begin position="419"/>
        <end position="428"/>
    </location>
</feature>
<feature type="region of interest" description="Disordered" evidence="8">
    <location>
        <begin position="227"/>
        <end position="246"/>
    </location>
</feature>
<feature type="compositionally biased region" description="Basic and acidic residues" evidence="8">
    <location>
        <begin position="227"/>
        <end position="242"/>
    </location>
</feature>
<comment type="caution">
    <text evidence="10">The sequence shown here is derived from an EMBL/GenBank/DDBJ whole genome shotgun (WGS) entry which is preliminary data.</text>
</comment>
<dbReference type="PANTHER" id="PTHR33966">
    <property type="entry name" value="PROTEIN ODR-4 HOMOLOG"/>
    <property type="match status" value="1"/>
</dbReference>
<feature type="compositionally biased region" description="Polar residues" evidence="8">
    <location>
        <begin position="409"/>
        <end position="418"/>
    </location>
</feature>
<dbReference type="GO" id="GO:0008104">
    <property type="term" value="P:intracellular protein localization"/>
    <property type="evidence" value="ECO:0007669"/>
    <property type="project" value="TreeGrafter"/>
</dbReference>
<name>A0AAV2ZU85_PYXAD</name>
<gene>
    <name evidence="10" type="ORF">GDO54_016071</name>
</gene>
<dbReference type="EMBL" id="DYDO01000009">
    <property type="protein sequence ID" value="DBA17743.1"/>
    <property type="molecule type" value="Genomic_DNA"/>
</dbReference>
<accession>A0AAV2ZU85</accession>
<sequence length="457" mass="51737">MGRSYYADEAVQKYFSGIVQQNRGVVTGLLIGQCSLQRDFVVLAVQTPQREDEDDGRRVRVLEEIDEEWFCVHANQVSRMLPGGFLLVGVFLISPQEVSKESPNVLRKLIFATEKFAMKNKLWNLTDEDVTDRAALQICSSTNKVVCRTFDVRDPKSTAKPADWKYQSSSVSWLSVECNIHVDLSISLPSSTTYQEQQKSTRSRLAQWAKEIEDCTILFNGQLKDRDSDLVDEPRSCRESPRTESSLPLHSPPVIIFFCILFSFPQLRSERHTARVQLCNSSLKIQGVVKCRGYLCSSSKPKVKDALQVIKRDLLNTISDRCEIMFEDLLLNRPDHDLQKSPPPLPLPQRVFVPIPGSSAALCDYIIGEETKEEVQSRFLEILDQPVNYEDLDFVEEKTMSCPVKEEQTVYQSQNQSGDQKDSVRKDLSSSSQFPQSLGIVIATAVVLVAILVYLLQ</sequence>
<proteinExistence type="inferred from homology"/>
<evidence type="ECO:0000256" key="3">
    <source>
        <dbReference type="ARBA" id="ARBA00010131"/>
    </source>
</evidence>
<evidence type="ECO:0000256" key="2">
    <source>
        <dbReference type="ARBA" id="ARBA00004370"/>
    </source>
</evidence>
<dbReference type="GO" id="GO:0012505">
    <property type="term" value="C:endomembrane system"/>
    <property type="evidence" value="ECO:0007669"/>
    <property type="project" value="TreeGrafter"/>
</dbReference>
<organism evidence="10 11">
    <name type="scientific">Pyxicephalus adspersus</name>
    <name type="common">African bullfrog</name>
    <dbReference type="NCBI Taxonomy" id="30357"/>
    <lineage>
        <taxon>Eukaryota</taxon>
        <taxon>Metazoa</taxon>
        <taxon>Chordata</taxon>
        <taxon>Craniata</taxon>
        <taxon>Vertebrata</taxon>
        <taxon>Euteleostomi</taxon>
        <taxon>Amphibia</taxon>
        <taxon>Batrachia</taxon>
        <taxon>Anura</taxon>
        <taxon>Neobatrachia</taxon>
        <taxon>Ranoidea</taxon>
        <taxon>Pyxicephalidae</taxon>
        <taxon>Pyxicephalinae</taxon>
        <taxon>Pyxicephalus</taxon>
    </lineage>
</organism>
<reference evidence="10" key="1">
    <citation type="thesis" date="2020" institute="ProQuest LLC" country="789 East Eisenhower Parkway, Ann Arbor, MI, USA">
        <title>Comparative Genomics and Chromosome Evolution.</title>
        <authorList>
            <person name="Mudd A.B."/>
        </authorList>
    </citation>
    <scope>NUCLEOTIDE SEQUENCE</scope>
    <source>
        <strain evidence="10">1538</strain>
        <tissue evidence="10">Blood</tissue>
    </source>
</reference>
<keyword evidence="11" id="KW-1185">Reference proteome</keyword>
<evidence type="ECO:0000256" key="9">
    <source>
        <dbReference type="SAM" id="Phobius"/>
    </source>
</evidence>
<keyword evidence="7 9" id="KW-0472">Membrane</keyword>
<evidence type="ECO:0000256" key="4">
    <source>
        <dbReference type="ARBA" id="ARBA00020550"/>
    </source>
</evidence>